<evidence type="ECO:0000313" key="2">
    <source>
        <dbReference type="Proteomes" id="UP001497512"/>
    </source>
</evidence>
<gene>
    <name evidence="1" type="ORF">CSSPTR1EN2_LOCUS19205</name>
</gene>
<evidence type="ECO:0000313" key="1">
    <source>
        <dbReference type="EMBL" id="CAK9228565.1"/>
    </source>
</evidence>
<keyword evidence="2" id="KW-1185">Reference proteome</keyword>
<dbReference type="EMBL" id="OZ019898">
    <property type="protein sequence ID" value="CAK9228565.1"/>
    <property type="molecule type" value="Genomic_DNA"/>
</dbReference>
<accession>A0ABP0URP1</accession>
<sequence>MFLFLLREIWLNEKVMKILRLSSLAAAKSYDTCLFYSQNAPPQRAEMLLREPDLFLQRKPSFSPKDGISLRMIVNLQ</sequence>
<name>A0ABP0URP1_9BRYO</name>
<proteinExistence type="predicted"/>
<protein>
    <submittedName>
        <fullName evidence="1">Uncharacterized protein</fullName>
    </submittedName>
</protein>
<organism evidence="1 2">
    <name type="scientific">Sphagnum troendelagicum</name>
    <dbReference type="NCBI Taxonomy" id="128251"/>
    <lineage>
        <taxon>Eukaryota</taxon>
        <taxon>Viridiplantae</taxon>
        <taxon>Streptophyta</taxon>
        <taxon>Embryophyta</taxon>
        <taxon>Bryophyta</taxon>
        <taxon>Sphagnophytina</taxon>
        <taxon>Sphagnopsida</taxon>
        <taxon>Sphagnales</taxon>
        <taxon>Sphagnaceae</taxon>
        <taxon>Sphagnum</taxon>
    </lineage>
</organism>
<dbReference type="Proteomes" id="UP001497512">
    <property type="component" value="Chromosome 6"/>
</dbReference>
<reference evidence="1" key="1">
    <citation type="submission" date="2024-02" db="EMBL/GenBank/DDBJ databases">
        <authorList>
            <consortium name="ELIXIR-Norway"/>
            <consortium name="Elixir Norway"/>
        </authorList>
    </citation>
    <scope>NUCLEOTIDE SEQUENCE</scope>
</reference>